<gene>
    <name evidence="2" type="ORF">JN11_00284</name>
</gene>
<accession>A0A562UFG8</accession>
<evidence type="ECO:0008006" key="4">
    <source>
        <dbReference type="Google" id="ProtNLM"/>
    </source>
</evidence>
<evidence type="ECO:0000256" key="1">
    <source>
        <dbReference type="SAM" id="SignalP"/>
    </source>
</evidence>
<dbReference type="AlphaFoldDB" id="A0A562UFG8"/>
<comment type="caution">
    <text evidence="2">The sequence shown here is derived from an EMBL/GenBank/DDBJ whole genome shotgun (WGS) entry which is preliminary data.</text>
</comment>
<keyword evidence="3" id="KW-1185">Reference proteome</keyword>
<dbReference type="InterPro" id="IPR008969">
    <property type="entry name" value="CarboxyPept-like_regulatory"/>
</dbReference>
<proteinExistence type="predicted"/>
<dbReference type="EMBL" id="VLLI01000001">
    <property type="protein sequence ID" value="TWJ04572.1"/>
    <property type="molecule type" value="Genomic_DNA"/>
</dbReference>
<dbReference type="Proteomes" id="UP000317010">
    <property type="component" value="Unassembled WGS sequence"/>
</dbReference>
<dbReference type="Pfam" id="PF13715">
    <property type="entry name" value="CarbopepD_reg_2"/>
    <property type="match status" value="1"/>
</dbReference>
<dbReference type="SUPFAM" id="SSF49464">
    <property type="entry name" value="Carboxypeptidase regulatory domain-like"/>
    <property type="match status" value="1"/>
</dbReference>
<protein>
    <recommendedName>
        <fullName evidence="4">Carboxypeptidase-like protein</fullName>
    </recommendedName>
</protein>
<name>A0A562UFG8_9SPHI</name>
<keyword evidence="1" id="KW-0732">Signal</keyword>
<sequence>MLLIKRITYPLLLLCCCLNSYCQTITGVVINKANKQPVNNALVTLGTAKTYTNTLGMFEIPANNTTDSLRITHFAYNAVVVSAKTTTVLRIEMEPATINLDAVTIHGTRDFKQDSLDNRLAYARQFNYRAPKLTDAFSTDANKQPGELLSINLLTVVDVLTKKSTPEYKFNKILLNDEHAAFVDHKFNRGNVGRITGLKDDTLSTFLVNYRPNYEFAKKATDYDMEVYIRKCFKEFKQDGMNASNPFHDAANKDTARVRLN</sequence>
<reference evidence="2 3" key="1">
    <citation type="submission" date="2019-07" db="EMBL/GenBank/DDBJ databases">
        <title>Genomic Encyclopedia of Archaeal and Bacterial Type Strains, Phase II (KMG-II): from individual species to whole genera.</title>
        <authorList>
            <person name="Goeker M."/>
        </authorList>
    </citation>
    <scope>NUCLEOTIDE SEQUENCE [LARGE SCALE GENOMIC DNA]</scope>
    <source>
        <strain evidence="2 3">ATCC BAA-1854</strain>
    </source>
</reference>
<organism evidence="2 3">
    <name type="scientific">Mucilaginibacter frigoritolerans</name>
    <dbReference type="NCBI Taxonomy" id="652788"/>
    <lineage>
        <taxon>Bacteria</taxon>
        <taxon>Pseudomonadati</taxon>
        <taxon>Bacteroidota</taxon>
        <taxon>Sphingobacteriia</taxon>
        <taxon>Sphingobacteriales</taxon>
        <taxon>Sphingobacteriaceae</taxon>
        <taxon>Mucilaginibacter</taxon>
    </lineage>
</organism>
<evidence type="ECO:0000313" key="2">
    <source>
        <dbReference type="EMBL" id="TWJ04572.1"/>
    </source>
</evidence>
<dbReference type="Gene3D" id="2.60.40.1120">
    <property type="entry name" value="Carboxypeptidase-like, regulatory domain"/>
    <property type="match status" value="1"/>
</dbReference>
<evidence type="ECO:0000313" key="3">
    <source>
        <dbReference type="Proteomes" id="UP000317010"/>
    </source>
</evidence>
<dbReference type="OrthoDB" id="714262at2"/>
<feature type="chain" id="PRO_5021900415" description="Carboxypeptidase-like protein" evidence="1">
    <location>
        <begin position="23"/>
        <end position="261"/>
    </location>
</feature>
<feature type="signal peptide" evidence="1">
    <location>
        <begin position="1"/>
        <end position="22"/>
    </location>
</feature>